<dbReference type="AlphaFoldDB" id="A0AAW2LQD9"/>
<sequence>MRERNAASSSMIELSLGSHSGSLWNLVWDTKVSPRVRVFIWQLCREALPTLENIDRRKRGIDVCCVMCGTQVESSKHTFLECSFARQIWALSCLLWPVVSTWNEEAAEWVFHLGQNVMS</sequence>
<feature type="domain" description="Reverse transcriptase zinc-binding" evidence="1">
    <location>
        <begin position="20"/>
        <end position="89"/>
    </location>
</feature>
<evidence type="ECO:0000313" key="2">
    <source>
        <dbReference type="EMBL" id="KAL0320391.1"/>
    </source>
</evidence>
<proteinExistence type="predicted"/>
<dbReference type="EMBL" id="JACGWJ010000024">
    <property type="protein sequence ID" value="KAL0320391.1"/>
    <property type="molecule type" value="Genomic_DNA"/>
</dbReference>
<reference evidence="2" key="1">
    <citation type="submission" date="2020-06" db="EMBL/GenBank/DDBJ databases">
        <authorList>
            <person name="Li T."/>
            <person name="Hu X."/>
            <person name="Zhang T."/>
            <person name="Song X."/>
            <person name="Zhang H."/>
            <person name="Dai N."/>
            <person name="Sheng W."/>
            <person name="Hou X."/>
            <person name="Wei L."/>
        </authorList>
    </citation>
    <scope>NUCLEOTIDE SEQUENCE</scope>
    <source>
        <strain evidence="2">G02</strain>
        <tissue evidence="2">Leaf</tissue>
    </source>
</reference>
<gene>
    <name evidence="2" type="ORF">Sradi_5300600</name>
</gene>
<evidence type="ECO:0000259" key="1">
    <source>
        <dbReference type="Pfam" id="PF13966"/>
    </source>
</evidence>
<dbReference type="Pfam" id="PF13966">
    <property type="entry name" value="zf-RVT"/>
    <property type="match status" value="1"/>
</dbReference>
<accession>A0AAW2LQD9</accession>
<comment type="caution">
    <text evidence="2">The sequence shown here is derived from an EMBL/GenBank/DDBJ whole genome shotgun (WGS) entry which is preliminary data.</text>
</comment>
<reference evidence="2" key="2">
    <citation type="journal article" date="2024" name="Plant">
        <title>Genomic evolution and insights into agronomic trait innovations of Sesamum species.</title>
        <authorList>
            <person name="Miao H."/>
            <person name="Wang L."/>
            <person name="Qu L."/>
            <person name="Liu H."/>
            <person name="Sun Y."/>
            <person name="Le M."/>
            <person name="Wang Q."/>
            <person name="Wei S."/>
            <person name="Zheng Y."/>
            <person name="Lin W."/>
            <person name="Duan Y."/>
            <person name="Cao H."/>
            <person name="Xiong S."/>
            <person name="Wang X."/>
            <person name="Wei L."/>
            <person name="Li C."/>
            <person name="Ma Q."/>
            <person name="Ju M."/>
            <person name="Zhao R."/>
            <person name="Li G."/>
            <person name="Mu C."/>
            <person name="Tian Q."/>
            <person name="Mei H."/>
            <person name="Zhang T."/>
            <person name="Gao T."/>
            <person name="Zhang H."/>
        </authorList>
    </citation>
    <scope>NUCLEOTIDE SEQUENCE</scope>
    <source>
        <strain evidence="2">G02</strain>
    </source>
</reference>
<dbReference type="InterPro" id="IPR026960">
    <property type="entry name" value="RVT-Znf"/>
</dbReference>
<organism evidence="2">
    <name type="scientific">Sesamum radiatum</name>
    <name type="common">Black benniseed</name>
    <dbReference type="NCBI Taxonomy" id="300843"/>
    <lineage>
        <taxon>Eukaryota</taxon>
        <taxon>Viridiplantae</taxon>
        <taxon>Streptophyta</taxon>
        <taxon>Embryophyta</taxon>
        <taxon>Tracheophyta</taxon>
        <taxon>Spermatophyta</taxon>
        <taxon>Magnoliopsida</taxon>
        <taxon>eudicotyledons</taxon>
        <taxon>Gunneridae</taxon>
        <taxon>Pentapetalae</taxon>
        <taxon>asterids</taxon>
        <taxon>lamiids</taxon>
        <taxon>Lamiales</taxon>
        <taxon>Pedaliaceae</taxon>
        <taxon>Sesamum</taxon>
    </lineage>
</organism>
<name>A0AAW2LQD9_SESRA</name>
<protein>
    <recommendedName>
        <fullName evidence="1">Reverse transcriptase zinc-binding domain-containing protein</fullName>
    </recommendedName>
</protein>